<organism evidence="1 2">
    <name type="scientific">Paenibacillus woosongensis</name>
    <dbReference type="NCBI Taxonomy" id="307580"/>
    <lineage>
        <taxon>Bacteria</taxon>
        <taxon>Bacillati</taxon>
        <taxon>Bacillota</taxon>
        <taxon>Bacilli</taxon>
        <taxon>Bacillales</taxon>
        <taxon>Paenibacillaceae</taxon>
        <taxon>Paenibacillus</taxon>
    </lineage>
</organism>
<evidence type="ECO:0000313" key="2">
    <source>
        <dbReference type="Proteomes" id="UP000681290"/>
    </source>
</evidence>
<name>A0ABQ4MZC8_9BACL</name>
<sequence length="46" mass="5224">MAKSPCFQFILKLQEFNFTGHGERFDKVCRILSNIVMLDVGSMSNA</sequence>
<reference evidence="1 2" key="1">
    <citation type="submission" date="2021-03" db="EMBL/GenBank/DDBJ databases">
        <title>Antimicrobial resistance genes in bacteria isolated from Japanese honey, and their potential for conferring macrolide and lincosamide resistance in the American foulbrood pathogen Paenibacillus larvae.</title>
        <authorList>
            <person name="Okamoto M."/>
            <person name="Kumagai M."/>
            <person name="Kanamori H."/>
            <person name="Takamatsu D."/>
        </authorList>
    </citation>
    <scope>NUCLEOTIDE SEQUENCE [LARGE SCALE GENOMIC DNA]</scope>
    <source>
        <strain evidence="1 2">J15TS10</strain>
    </source>
</reference>
<protein>
    <submittedName>
        <fullName evidence="1">Uncharacterized protein</fullName>
    </submittedName>
</protein>
<keyword evidence="2" id="KW-1185">Reference proteome</keyword>
<proteinExistence type="predicted"/>
<gene>
    <name evidence="1" type="ORF">J15TS10_50730</name>
</gene>
<comment type="caution">
    <text evidence="1">The sequence shown here is derived from an EMBL/GenBank/DDBJ whole genome shotgun (WGS) entry which is preliminary data.</text>
</comment>
<accession>A0ABQ4MZC8</accession>
<dbReference type="Proteomes" id="UP000681290">
    <property type="component" value="Unassembled WGS sequence"/>
</dbReference>
<dbReference type="EMBL" id="BOSM01000016">
    <property type="protein sequence ID" value="GIP61259.1"/>
    <property type="molecule type" value="Genomic_DNA"/>
</dbReference>
<evidence type="ECO:0000313" key="1">
    <source>
        <dbReference type="EMBL" id="GIP61259.1"/>
    </source>
</evidence>